<proteinExistence type="predicted"/>
<reference evidence="1 2" key="1">
    <citation type="journal article" date="2012" name="BMC Genomics">
        <title>Comparative genomics of bacteria in the genus Providencia isolated from wild Drosophila melanogaster.</title>
        <authorList>
            <person name="Galac M.R."/>
            <person name="Lazzaro B.P."/>
        </authorList>
    </citation>
    <scope>NUCLEOTIDE SEQUENCE [LARGE SCALE GENOMIC DNA]</scope>
    <source>
        <strain evidence="1 2">DSM 19967</strain>
    </source>
</reference>
<name>K8WEW5_9GAMM</name>
<dbReference type="PANTHER" id="PTHR37943:SF1">
    <property type="entry name" value="PROTEIN VES"/>
    <property type="match status" value="1"/>
</dbReference>
<protein>
    <recommendedName>
        <fullName evidence="3">HutD family protein</fullName>
    </recommendedName>
</protein>
<dbReference type="RefSeq" id="WP_008916468.1">
    <property type="nucleotide sequence ID" value="NZ_CM001773.1"/>
</dbReference>
<gene>
    <name evidence="1" type="ORF">OO7_13574</name>
</gene>
<evidence type="ECO:0000313" key="1">
    <source>
        <dbReference type="EMBL" id="EKT56002.1"/>
    </source>
</evidence>
<keyword evidence="2" id="KW-1185">Reference proteome</keyword>
<evidence type="ECO:0000313" key="2">
    <source>
        <dbReference type="Proteomes" id="UP000010290"/>
    </source>
</evidence>
<dbReference type="PANTHER" id="PTHR37943">
    <property type="entry name" value="PROTEIN VES"/>
    <property type="match status" value="1"/>
</dbReference>
<dbReference type="AlphaFoldDB" id="K8WEW5"/>
<dbReference type="Pfam" id="PF05962">
    <property type="entry name" value="HutD"/>
    <property type="match status" value="1"/>
</dbReference>
<dbReference type="PATRIC" id="fig|1141660.3.peg.2713"/>
<organism evidence="1 2">
    <name type="scientific">Providencia sneebia DSM 19967</name>
    <dbReference type="NCBI Taxonomy" id="1141660"/>
    <lineage>
        <taxon>Bacteria</taxon>
        <taxon>Pseudomonadati</taxon>
        <taxon>Pseudomonadota</taxon>
        <taxon>Gammaproteobacteria</taxon>
        <taxon>Enterobacterales</taxon>
        <taxon>Morganellaceae</taxon>
        <taxon>Providencia</taxon>
    </lineage>
</organism>
<dbReference type="CDD" id="cd20293">
    <property type="entry name" value="cupin_HutD_N"/>
    <property type="match status" value="1"/>
</dbReference>
<dbReference type="EMBL" id="AKKN01000010">
    <property type="protein sequence ID" value="EKT56002.1"/>
    <property type="molecule type" value="Genomic_DNA"/>
</dbReference>
<sequence>MKIQLLTTDNYKKMPWKNGQGSTLEIARNHGEGLDDFDWRVSIADVNSAGSFSFFPNKKRIIGVLDGTGLILHIDKQNPQTLNQKEFLAFHGENKVFAELLNEPIRDFNLIYNPDKYAARLQWQNISSVAPWVSDANYILVFNTMENLKLDINNTSYELKYFDTILIQNDNQSIQIIPELNTENYNFGIIELFLK</sequence>
<comment type="caution">
    <text evidence="1">The sequence shown here is derived from an EMBL/GenBank/DDBJ whole genome shotgun (WGS) entry which is preliminary data.</text>
</comment>
<dbReference type="Proteomes" id="UP000010290">
    <property type="component" value="Chromosome"/>
</dbReference>
<dbReference type="InterPro" id="IPR011051">
    <property type="entry name" value="RmlC_Cupin_sf"/>
</dbReference>
<dbReference type="SUPFAM" id="SSF51182">
    <property type="entry name" value="RmlC-like cupins"/>
    <property type="match status" value="1"/>
</dbReference>
<dbReference type="HOGENOM" id="CLU_090931_0_1_6"/>
<dbReference type="InterPro" id="IPR010282">
    <property type="entry name" value="Uncharacterised_HutD/Ves"/>
</dbReference>
<accession>K8WEW5</accession>
<evidence type="ECO:0008006" key="3">
    <source>
        <dbReference type="Google" id="ProtNLM"/>
    </source>
</evidence>
<dbReference type="InterPro" id="IPR014710">
    <property type="entry name" value="RmlC-like_jellyroll"/>
</dbReference>
<dbReference type="Gene3D" id="2.60.120.10">
    <property type="entry name" value="Jelly Rolls"/>
    <property type="match status" value="1"/>
</dbReference>